<dbReference type="Proteomes" id="UP001150062">
    <property type="component" value="Unassembled WGS sequence"/>
</dbReference>
<protein>
    <submittedName>
        <fullName evidence="2">Argonaut-like protein</fullName>
    </submittedName>
</protein>
<dbReference type="InterPro" id="IPR036181">
    <property type="entry name" value="MIT_dom_sf"/>
</dbReference>
<proteinExistence type="predicted"/>
<dbReference type="EMBL" id="JAOAOG010000231">
    <property type="protein sequence ID" value="KAJ6239030.1"/>
    <property type="molecule type" value="Genomic_DNA"/>
</dbReference>
<organism evidence="2 3">
    <name type="scientific">Anaeramoeba flamelloides</name>
    <dbReference type="NCBI Taxonomy" id="1746091"/>
    <lineage>
        <taxon>Eukaryota</taxon>
        <taxon>Metamonada</taxon>
        <taxon>Anaeramoebidae</taxon>
        <taxon>Anaeramoeba</taxon>
    </lineage>
</organism>
<feature type="compositionally biased region" description="Polar residues" evidence="1">
    <location>
        <begin position="222"/>
        <end position="241"/>
    </location>
</feature>
<accession>A0ABQ8Y367</accession>
<evidence type="ECO:0000313" key="2">
    <source>
        <dbReference type="EMBL" id="KAJ6239030.1"/>
    </source>
</evidence>
<feature type="region of interest" description="Disordered" evidence="1">
    <location>
        <begin position="126"/>
        <end position="168"/>
    </location>
</feature>
<comment type="caution">
    <text evidence="2">The sequence shown here is derived from an EMBL/GenBank/DDBJ whole genome shotgun (WGS) entry which is preliminary data.</text>
</comment>
<sequence length="295" mass="35276">MNFLQQKNQHLELYELFKTKGTISEESKVLVEAKTHYVKAVEHLIMAIQLETDQNKKKIYEERAKIILSHTERIKQRIEKNKPKTITTTKTVFKINNLKKEKKMETRLSKIRENAYINSKVLGKPIDRCQKTPNKKQKKQKKQKKSKVQKNQKINKHTSYSQPQIQGNNNYNYQYQQLRQKQQPQQQLQQQQYYKQQQQQQQQQQMLFNQTNQNQKFNNQTYFPQNQNMNTLKNNSNQSAEISHHNNSNFNYNFSGQSNSHTLNNNQPLIPSFQNPYQQDQKSNVGKFNKYNSFN</sequence>
<feature type="region of interest" description="Disordered" evidence="1">
    <location>
        <begin position="220"/>
        <end position="295"/>
    </location>
</feature>
<feature type="compositionally biased region" description="Polar residues" evidence="1">
    <location>
        <begin position="261"/>
        <end position="295"/>
    </location>
</feature>
<dbReference type="Gene3D" id="1.20.58.80">
    <property type="entry name" value="Phosphotransferase system, lactose/cellobiose-type IIA subunit"/>
    <property type="match status" value="1"/>
</dbReference>
<dbReference type="SUPFAM" id="SSF116846">
    <property type="entry name" value="MIT domain"/>
    <property type="match status" value="1"/>
</dbReference>
<evidence type="ECO:0000256" key="1">
    <source>
        <dbReference type="SAM" id="MobiDB-lite"/>
    </source>
</evidence>
<evidence type="ECO:0000313" key="3">
    <source>
        <dbReference type="Proteomes" id="UP001150062"/>
    </source>
</evidence>
<name>A0ABQ8Y367_9EUKA</name>
<gene>
    <name evidence="2" type="ORF">M0813_25613</name>
</gene>
<feature type="compositionally biased region" description="Basic residues" evidence="1">
    <location>
        <begin position="133"/>
        <end position="156"/>
    </location>
</feature>
<keyword evidence="3" id="KW-1185">Reference proteome</keyword>
<feature type="compositionally biased region" description="Low complexity" evidence="1">
    <location>
        <begin position="245"/>
        <end position="260"/>
    </location>
</feature>
<reference evidence="2" key="1">
    <citation type="submission" date="2022-08" db="EMBL/GenBank/DDBJ databases">
        <title>Novel sulfate-reducing endosymbionts in the free-living metamonad Anaeramoeba.</title>
        <authorList>
            <person name="Jerlstrom-Hultqvist J."/>
            <person name="Cepicka I."/>
            <person name="Gallot-Lavallee L."/>
            <person name="Salas-Leiva D."/>
            <person name="Curtis B.A."/>
            <person name="Zahonova K."/>
            <person name="Pipaliya S."/>
            <person name="Dacks J."/>
            <person name="Roger A.J."/>
        </authorList>
    </citation>
    <scope>NUCLEOTIDE SEQUENCE</scope>
    <source>
        <strain evidence="2">Schooner1</strain>
    </source>
</reference>